<reference evidence="1" key="2">
    <citation type="submission" date="2021-04" db="EMBL/GenBank/DDBJ databases">
        <authorList>
            <person name="Gilroy R."/>
        </authorList>
    </citation>
    <scope>NUCLEOTIDE SEQUENCE</scope>
    <source>
        <strain evidence="1">CHK192-9172</strain>
    </source>
</reference>
<organism evidence="1 2">
    <name type="scientific">Candidatus Eubacterium avistercoris</name>
    <dbReference type="NCBI Taxonomy" id="2838567"/>
    <lineage>
        <taxon>Bacteria</taxon>
        <taxon>Bacillati</taxon>
        <taxon>Bacillota</taxon>
        <taxon>Clostridia</taxon>
        <taxon>Eubacteriales</taxon>
        <taxon>Eubacteriaceae</taxon>
        <taxon>Eubacterium</taxon>
    </lineage>
</organism>
<evidence type="ECO:0000313" key="1">
    <source>
        <dbReference type="EMBL" id="HIZ06374.1"/>
    </source>
</evidence>
<keyword evidence="1" id="KW-0378">Hydrolase</keyword>
<name>A0A9D2D0Q2_9FIRM</name>
<dbReference type="GO" id="GO:0016787">
    <property type="term" value="F:hydrolase activity"/>
    <property type="evidence" value="ECO:0007669"/>
    <property type="project" value="UniProtKB-KW"/>
</dbReference>
<evidence type="ECO:0000313" key="2">
    <source>
        <dbReference type="Proteomes" id="UP000824024"/>
    </source>
</evidence>
<sequence>MKLAVIFPGVGYHTDKPLLYYSKKLAAAYGYEILEAEYGALPKGVKGDPEKMTLAFQTALAHTQKQLDAAGIRQYDEVLFIAKSIGTMVAAACAETYQIRGGNVFFTPVNETFSYIRQKGCGIVFHGTKDNWARTDLVSEQCEALKLPLYLTKEGNHSLETGDVMRDVLNLAVIMEQVKDYISKR</sequence>
<protein>
    <submittedName>
        <fullName evidence="1">Alpha/beta hydrolase</fullName>
    </submittedName>
</protein>
<gene>
    <name evidence="1" type="ORF">IAA08_00385</name>
</gene>
<dbReference type="InterPro" id="IPR029058">
    <property type="entry name" value="AB_hydrolase_fold"/>
</dbReference>
<dbReference type="Proteomes" id="UP000824024">
    <property type="component" value="Unassembled WGS sequence"/>
</dbReference>
<dbReference type="EMBL" id="DXCH01000009">
    <property type="protein sequence ID" value="HIZ06374.1"/>
    <property type="molecule type" value="Genomic_DNA"/>
</dbReference>
<comment type="caution">
    <text evidence="1">The sequence shown here is derived from an EMBL/GenBank/DDBJ whole genome shotgun (WGS) entry which is preliminary data.</text>
</comment>
<dbReference type="AlphaFoldDB" id="A0A9D2D0Q2"/>
<accession>A0A9D2D0Q2</accession>
<proteinExistence type="predicted"/>
<reference evidence="1" key="1">
    <citation type="journal article" date="2021" name="PeerJ">
        <title>Extensive microbial diversity within the chicken gut microbiome revealed by metagenomics and culture.</title>
        <authorList>
            <person name="Gilroy R."/>
            <person name="Ravi A."/>
            <person name="Getino M."/>
            <person name="Pursley I."/>
            <person name="Horton D.L."/>
            <person name="Alikhan N.F."/>
            <person name="Baker D."/>
            <person name="Gharbi K."/>
            <person name="Hall N."/>
            <person name="Watson M."/>
            <person name="Adriaenssens E.M."/>
            <person name="Foster-Nyarko E."/>
            <person name="Jarju S."/>
            <person name="Secka A."/>
            <person name="Antonio M."/>
            <person name="Oren A."/>
            <person name="Chaudhuri R.R."/>
            <person name="La Ragione R."/>
            <person name="Hildebrand F."/>
            <person name="Pallen M.J."/>
        </authorList>
    </citation>
    <scope>NUCLEOTIDE SEQUENCE</scope>
    <source>
        <strain evidence="1">CHK192-9172</strain>
    </source>
</reference>
<dbReference type="Gene3D" id="3.40.50.1820">
    <property type="entry name" value="alpha/beta hydrolase"/>
    <property type="match status" value="1"/>
</dbReference>